<evidence type="ECO:0000259" key="2">
    <source>
        <dbReference type="PROSITE" id="PS50245"/>
    </source>
</evidence>
<feature type="region of interest" description="Disordered" evidence="1">
    <location>
        <begin position="147"/>
        <end position="171"/>
    </location>
</feature>
<comment type="caution">
    <text evidence="3">The sequence shown here is derived from an EMBL/GenBank/DDBJ whole genome shotgun (WGS) entry which is preliminary data.</text>
</comment>
<feature type="compositionally biased region" description="Polar residues" evidence="1">
    <location>
        <begin position="378"/>
        <end position="387"/>
    </location>
</feature>
<dbReference type="OrthoDB" id="5412539at2759"/>
<dbReference type="SMART" id="SM01052">
    <property type="entry name" value="CAP_GLY"/>
    <property type="match status" value="1"/>
</dbReference>
<dbReference type="PROSITE" id="PS50245">
    <property type="entry name" value="CAP_GLY_2"/>
    <property type="match status" value="1"/>
</dbReference>
<feature type="compositionally biased region" description="Low complexity" evidence="1">
    <location>
        <begin position="152"/>
        <end position="170"/>
    </location>
</feature>
<dbReference type="GO" id="GO:0005938">
    <property type="term" value="C:cell cortex"/>
    <property type="evidence" value="ECO:0007669"/>
    <property type="project" value="TreeGrafter"/>
</dbReference>
<reference evidence="3" key="1">
    <citation type="journal article" date="2004" name="Nature">
        <title>Genome duplication in the teleost fish Tetraodon nigroviridis reveals the early vertebrate proto-karyotype.</title>
        <authorList>
            <person name="Jaillon O."/>
            <person name="Aury J.-M."/>
            <person name="Brunet F."/>
            <person name="Petit J.-L."/>
            <person name="Stange-Thomann N."/>
            <person name="Mauceli E."/>
            <person name="Bouneau L."/>
            <person name="Fischer C."/>
            <person name="Ozouf-Costaz C."/>
            <person name="Bernot A."/>
            <person name="Nicaud S."/>
            <person name="Jaffe D."/>
            <person name="Fisher S."/>
            <person name="Lutfalla G."/>
            <person name="Dossat C."/>
            <person name="Segurens B."/>
            <person name="Dasilva C."/>
            <person name="Salanoubat M."/>
            <person name="Levy M."/>
            <person name="Boudet N."/>
            <person name="Castellano S."/>
            <person name="Anthouard V."/>
            <person name="Jubin C."/>
            <person name="Castelli V."/>
            <person name="Katinka M."/>
            <person name="Vacherie B."/>
            <person name="Biemont C."/>
            <person name="Skalli Z."/>
            <person name="Cattolico L."/>
            <person name="Poulain J."/>
            <person name="De Berardinis V."/>
            <person name="Cruaud C."/>
            <person name="Duprat S."/>
            <person name="Brottier P."/>
            <person name="Coutanceau J.-P."/>
            <person name="Gouzy J."/>
            <person name="Parra G."/>
            <person name="Lardier G."/>
            <person name="Chapple C."/>
            <person name="McKernan K.J."/>
            <person name="McEwan P."/>
            <person name="Bosak S."/>
            <person name="Kellis M."/>
            <person name="Volff J.-N."/>
            <person name="Guigo R."/>
            <person name="Zody M.C."/>
            <person name="Mesirov J."/>
            <person name="Lindblad-Toh K."/>
            <person name="Birren B."/>
            <person name="Nusbaum C."/>
            <person name="Kahn D."/>
            <person name="Robinson-Rechavi M."/>
            <person name="Laudet V."/>
            <person name="Schachter V."/>
            <person name="Quetier F."/>
            <person name="Saurin W."/>
            <person name="Scarpelli C."/>
            <person name="Wincker P."/>
            <person name="Lander E.S."/>
            <person name="Weissenbach J."/>
            <person name="Roest Crollius H."/>
        </authorList>
    </citation>
    <scope>NUCLEOTIDE SEQUENCE [LARGE SCALE GENOMIC DNA]</scope>
</reference>
<reference evidence="3" key="2">
    <citation type="submission" date="2004-02" db="EMBL/GenBank/DDBJ databases">
        <authorList>
            <consortium name="Genoscope"/>
            <consortium name="Whitehead Institute Centre for Genome Research"/>
        </authorList>
    </citation>
    <scope>NUCLEOTIDE SEQUENCE</scope>
</reference>
<dbReference type="AlphaFoldDB" id="Q4SB79"/>
<evidence type="ECO:0000256" key="1">
    <source>
        <dbReference type="SAM" id="MobiDB-lite"/>
    </source>
</evidence>
<dbReference type="GO" id="GO:0051010">
    <property type="term" value="F:microtubule plus-end binding"/>
    <property type="evidence" value="ECO:0007669"/>
    <property type="project" value="TreeGrafter"/>
</dbReference>
<proteinExistence type="predicted"/>
<dbReference type="KEGG" id="tng:GSTEN00021096G001"/>
<sequence>RDAHAEAEPEPPSASEYQSPVREPRQRPVIHPAAQAPVPKDYGFTFFDPNDPACLEILMDPRTTVPELFAIVRQWVPQCCSTRTTSSATRCLKRGCHVNDRDGADRHDSCCTTAARHGAQRQWVRAAARWLRPELVLTWLPPPSQVTPPPRCASARSSSRWAPTASTPPAGTSHYGTALHMRLRSNLCLLAHVKCLLEHGADPSVRNDQGLVPADVVPDPMDMSLDKAEAAMVAKQSLMDSVLLRRRPAQLQPAHLRHPAQLPDNVPAQPDAVLAGPEAGGPRPAGRGQGQGSHTGWAVSAAVRAVSNAGVLCPRRAPCGSAGTTEFASGQSGGRGSWTSRVGEERRQRRAACATSSAPPSWGSSLRSQRSPRWWTRRPQSVPSTPRTPRLDAGLPPELQKTKKEKKEREKEEEDLELASLDPEGLNVEVGDQVLVAGQKHGTVRFFGKTDFAPGYWFGVELDQPTGKHDGSVFGVRYFSCLPKYGVFAPPSRVQSVAAQTQLQHAPISQGPDLGELRIQVRTKQPPWAWPTPPGERGKPSCPPLLPLPVLQAALLLLVSLDAACPDAILTASPWLRSWWTCDLGSLISAFICPLLSLVLRGSYFRGSLAGFRVPCICLACVCLLRVGHLRPGGPVRFGFCTEAFLLLLLLALLRFRPEQNPATPTRPAATNRRWFRAGPDRTSAQVCWGGAGSCRGGASAVATGRPSPSGFHQRCW</sequence>
<feature type="region of interest" description="Disordered" evidence="1">
    <location>
        <begin position="256"/>
        <end position="295"/>
    </location>
</feature>
<dbReference type="EMBL" id="CAAE01014677">
    <property type="protein sequence ID" value="CAG02103.1"/>
    <property type="molecule type" value="Genomic_DNA"/>
</dbReference>
<dbReference type="InterPro" id="IPR000938">
    <property type="entry name" value="CAP-Gly_domain"/>
</dbReference>
<gene>
    <name evidence="3" type="ORF">GSTENG00021096001</name>
</gene>
<feature type="domain" description="CAP-Gly" evidence="2">
    <location>
        <begin position="448"/>
        <end position="490"/>
    </location>
</feature>
<dbReference type="GO" id="GO:0035371">
    <property type="term" value="C:microtubule plus-end"/>
    <property type="evidence" value="ECO:0007669"/>
    <property type="project" value="TreeGrafter"/>
</dbReference>
<protein>
    <submittedName>
        <fullName evidence="3">(spotted green pufferfish) hypothetical protein</fullName>
    </submittedName>
</protein>
<dbReference type="PANTHER" id="PTHR18916">
    <property type="entry name" value="DYNACTIN 1-RELATED MICROTUBULE-BINDING"/>
    <property type="match status" value="1"/>
</dbReference>
<accession>Q4SB79</accession>
<feature type="compositionally biased region" description="Low complexity" evidence="1">
    <location>
        <begin position="275"/>
        <end position="286"/>
    </location>
</feature>
<dbReference type="PROSITE" id="PS00845">
    <property type="entry name" value="CAP_GLY_1"/>
    <property type="match status" value="1"/>
</dbReference>
<feature type="region of interest" description="Disordered" evidence="1">
    <location>
        <begin position="320"/>
        <end position="417"/>
    </location>
</feature>
<dbReference type="GO" id="GO:0005634">
    <property type="term" value="C:nucleus"/>
    <property type="evidence" value="ECO:0007669"/>
    <property type="project" value="TreeGrafter"/>
</dbReference>
<dbReference type="SUPFAM" id="SSF74924">
    <property type="entry name" value="Cap-Gly domain"/>
    <property type="match status" value="1"/>
</dbReference>
<feature type="compositionally biased region" description="Basic and acidic residues" evidence="1">
    <location>
        <begin position="400"/>
        <end position="410"/>
    </location>
</feature>
<organism evidence="3">
    <name type="scientific">Tetraodon nigroviridis</name>
    <name type="common">Spotted green pufferfish</name>
    <name type="synonym">Chelonodon nigroviridis</name>
    <dbReference type="NCBI Taxonomy" id="99883"/>
    <lineage>
        <taxon>Eukaryota</taxon>
        <taxon>Metazoa</taxon>
        <taxon>Chordata</taxon>
        <taxon>Craniata</taxon>
        <taxon>Vertebrata</taxon>
        <taxon>Euteleostomi</taxon>
        <taxon>Actinopterygii</taxon>
        <taxon>Neopterygii</taxon>
        <taxon>Teleostei</taxon>
        <taxon>Neoteleostei</taxon>
        <taxon>Acanthomorphata</taxon>
        <taxon>Eupercaria</taxon>
        <taxon>Tetraodontiformes</taxon>
        <taxon>Tetradontoidea</taxon>
        <taxon>Tetraodontidae</taxon>
        <taxon>Tetraodon</taxon>
    </lineage>
</organism>
<evidence type="ECO:0000313" key="3">
    <source>
        <dbReference type="EMBL" id="CAG02103.1"/>
    </source>
</evidence>
<name>Q4SB79_TETNG</name>
<dbReference type="InterPro" id="IPR036859">
    <property type="entry name" value="CAP-Gly_dom_sf"/>
</dbReference>
<dbReference type="GO" id="GO:0031122">
    <property type="term" value="P:cytoplasmic microtubule organization"/>
    <property type="evidence" value="ECO:0007669"/>
    <property type="project" value="TreeGrafter"/>
</dbReference>
<feature type="compositionally biased region" description="Polar residues" evidence="1">
    <location>
        <begin position="354"/>
        <end position="371"/>
    </location>
</feature>
<feature type="non-terminal residue" evidence="3">
    <location>
        <position position="717"/>
    </location>
</feature>
<dbReference type="PANTHER" id="PTHR18916:SF77">
    <property type="entry name" value="CAP-GLY DOMAIN-CONTAINING LINKER PROTEIN 3"/>
    <property type="match status" value="1"/>
</dbReference>
<feature type="region of interest" description="Disordered" evidence="1">
    <location>
        <begin position="1"/>
        <end position="27"/>
    </location>
</feature>
<dbReference type="Gene3D" id="2.30.30.190">
    <property type="entry name" value="CAP Gly-rich-like domain"/>
    <property type="match status" value="1"/>
</dbReference>
<dbReference type="Pfam" id="PF01302">
    <property type="entry name" value="CAP_GLY"/>
    <property type="match status" value="1"/>
</dbReference>